<dbReference type="Proteomes" id="UP001214603">
    <property type="component" value="Chromosome 2"/>
</dbReference>
<dbReference type="AlphaFoldDB" id="A0AAF0E3X3"/>
<evidence type="ECO:0000259" key="13">
    <source>
        <dbReference type="Pfam" id="PF00432"/>
    </source>
</evidence>
<gene>
    <name evidence="14" type="primary">RAM1</name>
    <name evidence="14" type="ORF">MOBT1_001350</name>
</gene>
<protein>
    <recommendedName>
        <fullName evidence="4">Protein farnesyltransferase subunit beta</fullName>
        <ecNumber evidence="3">2.5.1.58</ecNumber>
    </recommendedName>
    <alternativeName>
        <fullName evidence="10">CAAX farnesyltransferase subunit beta</fullName>
    </alternativeName>
    <alternativeName>
        <fullName evidence="11">Ras proteins prenyltransferase subunit beta</fullName>
    </alternativeName>
</protein>
<evidence type="ECO:0000256" key="8">
    <source>
        <dbReference type="ARBA" id="ARBA00022737"/>
    </source>
</evidence>
<dbReference type="PANTHER" id="PTHR11774:SF6">
    <property type="entry name" value="PROTEIN FARNESYLTRANSFERASE SUBUNIT BETA"/>
    <property type="match status" value="1"/>
</dbReference>
<evidence type="ECO:0000256" key="9">
    <source>
        <dbReference type="ARBA" id="ARBA00022833"/>
    </source>
</evidence>
<dbReference type="GO" id="GO:0005965">
    <property type="term" value="C:protein farnesyltransferase complex"/>
    <property type="evidence" value="ECO:0007669"/>
    <property type="project" value="InterPro"/>
</dbReference>
<dbReference type="InterPro" id="IPR026872">
    <property type="entry name" value="FTB"/>
</dbReference>
<dbReference type="CDD" id="cd02893">
    <property type="entry name" value="FTase"/>
    <property type="match status" value="1"/>
</dbReference>
<accession>A0AAF0E3X3</accession>
<keyword evidence="5" id="KW-0637">Prenyltransferase</keyword>
<dbReference type="InterPro" id="IPR001330">
    <property type="entry name" value="Prenyltrans"/>
</dbReference>
<evidence type="ECO:0000256" key="5">
    <source>
        <dbReference type="ARBA" id="ARBA00022602"/>
    </source>
</evidence>
<evidence type="ECO:0000256" key="10">
    <source>
        <dbReference type="ARBA" id="ARBA00030182"/>
    </source>
</evidence>
<dbReference type="PANTHER" id="PTHR11774">
    <property type="entry name" value="GERANYLGERANYL TRANSFERASE TYPE BETA SUBUNIT"/>
    <property type="match status" value="1"/>
</dbReference>
<evidence type="ECO:0000256" key="3">
    <source>
        <dbReference type="ARBA" id="ARBA00012702"/>
    </source>
</evidence>
<reference evidence="14" key="1">
    <citation type="submission" date="2023-03" db="EMBL/GenBank/DDBJ databases">
        <title>Mating type loci evolution in Malassezia.</title>
        <authorList>
            <person name="Coelho M.A."/>
        </authorList>
    </citation>
    <scope>NUCLEOTIDE SEQUENCE</scope>
    <source>
        <strain evidence="14">CBS 7876</strain>
    </source>
</reference>
<dbReference type="EMBL" id="CP119935">
    <property type="protein sequence ID" value="WFD02668.1"/>
    <property type="molecule type" value="Genomic_DNA"/>
</dbReference>
<evidence type="ECO:0000256" key="6">
    <source>
        <dbReference type="ARBA" id="ARBA00022679"/>
    </source>
</evidence>
<organism evidence="14 15">
    <name type="scientific">Malassezia obtusa</name>
    <dbReference type="NCBI Taxonomy" id="76774"/>
    <lineage>
        <taxon>Eukaryota</taxon>
        <taxon>Fungi</taxon>
        <taxon>Dikarya</taxon>
        <taxon>Basidiomycota</taxon>
        <taxon>Ustilaginomycotina</taxon>
        <taxon>Malasseziomycetes</taxon>
        <taxon>Malasseziales</taxon>
        <taxon>Malasseziaceae</taxon>
        <taxon>Malassezia</taxon>
    </lineage>
</organism>
<evidence type="ECO:0000256" key="4">
    <source>
        <dbReference type="ARBA" id="ARBA00015798"/>
    </source>
</evidence>
<keyword evidence="6 14" id="KW-0808">Transferase</keyword>
<evidence type="ECO:0000256" key="2">
    <source>
        <dbReference type="ARBA" id="ARBA00010497"/>
    </source>
</evidence>
<proteinExistence type="inferred from homology"/>
<dbReference type="InterPro" id="IPR045089">
    <property type="entry name" value="PGGT1B-like"/>
</dbReference>
<sequence>MPKRTPATPSRRAANSPFAKLAENTASPSGTSPSARAGKTGSPRASAEPRDPHDAFLLPRTAEQTYHRRLRTLLQDFVREVTAWEEVHTLDGIKWASDTKQIWEEMHGVLRPTDTDGAAAHDDERLRASMIPLLQSLEQASMQLNKMLERLRKHSARITALADMGTDLLVETADGGREAFAFVEPMWATWTMDRFVRALQSLALQYAVSTSEVAALVPRLCEPSDDPAMLGGKRAALEEFVRLPYLHPSGLSSAAPAFASDASLTTGASRHFLENVWLQGHDGRAAPDVLGPMWPTPDDLCPTQTSIDQQQTEEAIHELVAPYEAACTALPGLRRAEHAAFLLRILEPLSARYVAFDSNRAWLIYWIAHSLDLMGMPLQGAMQARAISTLLHFQDVERGGFGGGPGQIGHLMSTYAAVCALAIVGGPGGAPSAADIEQGRSVDVGRGGWDCIEKETLYAWMMHLKQPDGSFLVHEQGEIDVRATYCVVVVASLLGLVTEELLDGVGAYVASCQTYEGGFAAMSCAEYAVRDGIVRPLGAVAEQAAQGEAHGGYAFCALASHAQLALVDRAAPIATEALVRWAVSLQGTAYEGGGFRGRTNKLVDGCYGWFCGGGLLTCVEGLVHPPAPEEVEEDDGDASWDSVSEHDGDLLDRAALQTYILAVAQQTSGGLCDKPGKRPDAYHTCYNLSGLSMTQHRLRPSRAAAARAAAACGRTDALQRAVYAQSLAWVRVGSAAPRGAVGVTHPVFNVALRHVERMLAYGYA</sequence>
<dbReference type="EC" id="2.5.1.58" evidence="3"/>
<evidence type="ECO:0000256" key="12">
    <source>
        <dbReference type="SAM" id="MobiDB-lite"/>
    </source>
</evidence>
<evidence type="ECO:0000313" key="15">
    <source>
        <dbReference type="Proteomes" id="UP001214603"/>
    </source>
</evidence>
<keyword evidence="9" id="KW-0862">Zinc</keyword>
<name>A0AAF0E3X3_9BASI</name>
<keyword evidence="7" id="KW-0479">Metal-binding</keyword>
<evidence type="ECO:0000256" key="11">
    <source>
        <dbReference type="ARBA" id="ARBA00032909"/>
    </source>
</evidence>
<dbReference type="GO" id="GO:0046872">
    <property type="term" value="F:metal ion binding"/>
    <property type="evidence" value="ECO:0007669"/>
    <property type="project" value="UniProtKB-KW"/>
</dbReference>
<dbReference type="InterPro" id="IPR008930">
    <property type="entry name" value="Terpenoid_cyclase/PrenylTrfase"/>
</dbReference>
<feature type="domain" description="Prenyltransferase alpha-alpha toroid" evidence="13">
    <location>
        <begin position="333"/>
        <end position="723"/>
    </location>
</feature>
<evidence type="ECO:0000256" key="7">
    <source>
        <dbReference type="ARBA" id="ARBA00022723"/>
    </source>
</evidence>
<feature type="compositionally biased region" description="Polar residues" evidence="12">
    <location>
        <begin position="24"/>
        <end position="34"/>
    </location>
</feature>
<dbReference type="SUPFAM" id="SSF48239">
    <property type="entry name" value="Terpenoid cyclases/Protein prenyltransferases"/>
    <property type="match status" value="1"/>
</dbReference>
<dbReference type="Gene3D" id="1.50.10.20">
    <property type="match status" value="1"/>
</dbReference>
<feature type="region of interest" description="Disordered" evidence="12">
    <location>
        <begin position="1"/>
        <end position="59"/>
    </location>
</feature>
<keyword evidence="15" id="KW-1185">Reference proteome</keyword>
<dbReference type="Pfam" id="PF00432">
    <property type="entry name" value="Prenyltrans"/>
    <property type="match status" value="1"/>
</dbReference>
<dbReference type="GO" id="GO:0004660">
    <property type="term" value="F:protein farnesyltransferase activity"/>
    <property type="evidence" value="ECO:0007669"/>
    <property type="project" value="UniProtKB-EC"/>
</dbReference>
<keyword evidence="8" id="KW-0677">Repeat</keyword>
<comment type="similarity">
    <text evidence="2">Belongs to the protein prenyltransferase subunit beta family.</text>
</comment>
<evidence type="ECO:0000256" key="1">
    <source>
        <dbReference type="ARBA" id="ARBA00001947"/>
    </source>
</evidence>
<comment type="cofactor">
    <cofactor evidence="1">
        <name>Zn(2+)</name>
        <dbReference type="ChEBI" id="CHEBI:29105"/>
    </cofactor>
</comment>
<evidence type="ECO:0000313" key="14">
    <source>
        <dbReference type="EMBL" id="WFD02668.1"/>
    </source>
</evidence>